<feature type="repeat" description="PPR" evidence="3">
    <location>
        <begin position="969"/>
        <end position="1003"/>
    </location>
</feature>
<evidence type="ECO:0008006" key="7">
    <source>
        <dbReference type="Google" id="ProtNLM"/>
    </source>
</evidence>
<dbReference type="SUPFAM" id="SSF48452">
    <property type="entry name" value="TPR-like"/>
    <property type="match status" value="1"/>
</dbReference>
<dbReference type="Pfam" id="PF13812">
    <property type="entry name" value="PPR_3"/>
    <property type="match status" value="3"/>
</dbReference>
<dbReference type="STRING" id="3818.A0A444ZS15"/>
<dbReference type="PANTHER" id="PTHR47447:SF24">
    <property type="entry name" value="PENTATRICOPEPTIDE REPEAT-CONTAINING PROTEIN"/>
    <property type="match status" value="1"/>
</dbReference>
<evidence type="ECO:0000256" key="2">
    <source>
        <dbReference type="ARBA" id="ARBA00022737"/>
    </source>
</evidence>
<proteinExistence type="inferred from homology"/>
<dbReference type="InterPro" id="IPR002885">
    <property type="entry name" value="PPR_rpt"/>
</dbReference>
<feature type="repeat" description="PPR" evidence="3">
    <location>
        <begin position="1004"/>
        <end position="1038"/>
    </location>
</feature>
<feature type="repeat" description="PPR" evidence="3">
    <location>
        <begin position="1039"/>
        <end position="1073"/>
    </location>
</feature>
<dbReference type="EMBL" id="SDMP01000013">
    <property type="protein sequence ID" value="RYR16975.1"/>
    <property type="molecule type" value="Genomic_DNA"/>
</dbReference>
<feature type="compositionally biased region" description="Low complexity" evidence="4">
    <location>
        <begin position="128"/>
        <end position="138"/>
    </location>
</feature>
<feature type="repeat" description="PPR" evidence="3">
    <location>
        <begin position="1074"/>
        <end position="1108"/>
    </location>
</feature>
<feature type="region of interest" description="Disordered" evidence="4">
    <location>
        <begin position="94"/>
        <end position="193"/>
    </location>
</feature>
<dbReference type="NCBIfam" id="TIGR00756">
    <property type="entry name" value="PPR"/>
    <property type="match status" value="12"/>
</dbReference>
<reference evidence="5 6" key="1">
    <citation type="submission" date="2019-01" db="EMBL/GenBank/DDBJ databases">
        <title>Sequencing of cultivated peanut Arachis hypogaea provides insights into genome evolution and oil improvement.</title>
        <authorList>
            <person name="Chen X."/>
        </authorList>
    </citation>
    <scope>NUCLEOTIDE SEQUENCE [LARGE SCALE GENOMIC DNA]</scope>
    <source>
        <strain evidence="6">cv. Fuhuasheng</strain>
        <tissue evidence="5">Leaves</tissue>
    </source>
</reference>
<dbReference type="Pfam" id="PF13041">
    <property type="entry name" value="PPR_2"/>
    <property type="match status" value="3"/>
</dbReference>
<feature type="repeat" description="PPR" evidence="3">
    <location>
        <begin position="934"/>
        <end position="968"/>
    </location>
</feature>
<evidence type="ECO:0000313" key="5">
    <source>
        <dbReference type="EMBL" id="RYR16975.1"/>
    </source>
</evidence>
<feature type="repeat" description="PPR" evidence="3">
    <location>
        <begin position="658"/>
        <end position="692"/>
    </location>
</feature>
<evidence type="ECO:0000313" key="6">
    <source>
        <dbReference type="Proteomes" id="UP000289738"/>
    </source>
</evidence>
<organism evidence="5 6">
    <name type="scientific">Arachis hypogaea</name>
    <name type="common">Peanut</name>
    <dbReference type="NCBI Taxonomy" id="3818"/>
    <lineage>
        <taxon>Eukaryota</taxon>
        <taxon>Viridiplantae</taxon>
        <taxon>Streptophyta</taxon>
        <taxon>Embryophyta</taxon>
        <taxon>Tracheophyta</taxon>
        <taxon>Spermatophyta</taxon>
        <taxon>Magnoliopsida</taxon>
        <taxon>eudicotyledons</taxon>
        <taxon>Gunneridae</taxon>
        <taxon>Pentapetalae</taxon>
        <taxon>rosids</taxon>
        <taxon>fabids</taxon>
        <taxon>Fabales</taxon>
        <taxon>Fabaceae</taxon>
        <taxon>Papilionoideae</taxon>
        <taxon>50 kb inversion clade</taxon>
        <taxon>dalbergioids sensu lato</taxon>
        <taxon>Dalbergieae</taxon>
        <taxon>Pterocarpus clade</taxon>
        <taxon>Arachis</taxon>
    </lineage>
</organism>
<evidence type="ECO:0000256" key="4">
    <source>
        <dbReference type="SAM" id="MobiDB-lite"/>
    </source>
</evidence>
<dbReference type="SUPFAM" id="SSF81901">
    <property type="entry name" value="HCP-like"/>
    <property type="match status" value="1"/>
</dbReference>
<feature type="region of interest" description="Disordered" evidence="4">
    <location>
        <begin position="1"/>
        <end position="22"/>
    </location>
</feature>
<gene>
    <name evidence="5" type="ORF">Ahy_B03g061794</name>
</gene>
<feature type="repeat" description="PPR" evidence="3">
    <location>
        <begin position="829"/>
        <end position="863"/>
    </location>
</feature>
<feature type="repeat" description="PPR" evidence="3">
    <location>
        <begin position="484"/>
        <end position="518"/>
    </location>
</feature>
<dbReference type="Proteomes" id="UP000289738">
    <property type="component" value="Chromosome B03"/>
</dbReference>
<dbReference type="AlphaFoldDB" id="A0A444ZS15"/>
<feature type="repeat" description="PPR" evidence="3">
    <location>
        <begin position="379"/>
        <end position="413"/>
    </location>
</feature>
<protein>
    <recommendedName>
        <fullName evidence="7">Pentacotripeptide-repeat region of PRORP domain-containing protein</fullName>
    </recommendedName>
</protein>
<keyword evidence="2" id="KW-0677">Repeat</keyword>
<comment type="caution">
    <text evidence="5">The sequence shown here is derived from an EMBL/GenBank/DDBJ whole genome shotgun (WGS) entry which is preliminary data.</text>
</comment>
<dbReference type="PROSITE" id="PS51375">
    <property type="entry name" value="PPR"/>
    <property type="match status" value="15"/>
</dbReference>
<feature type="repeat" description="PPR" evidence="3">
    <location>
        <begin position="554"/>
        <end position="588"/>
    </location>
</feature>
<comment type="similarity">
    <text evidence="1">Belongs to the PPR family. P subfamily.</text>
</comment>
<accession>A0A444ZS15</accession>
<evidence type="ECO:0000256" key="1">
    <source>
        <dbReference type="ARBA" id="ARBA00007626"/>
    </source>
</evidence>
<feature type="repeat" description="PPR" evidence="3">
    <location>
        <begin position="449"/>
        <end position="483"/>
    </location>
</feature>
<dbReference type="PANTHER" id="PTHR47447">
    <property type="entry name" value="OS03G0856100 PROTEIN"/>
    <property type="match status" value="1"/>
</dbReference>
<keyword evidence="6" id="KW-1185">Reference proteome</keyword>
<sequence>MNLLGFSLSPQEQHTTTTHHHQTRFGLFNPTAQDDVTAADDGNYFDLTPSTHAATTLNLPPFSIYQEPFNNHHHLSTYQAFIKFIGTNGCFSKGERKDGTEGGWRTLNPVTGRERNDGGADGSESMESLKSPFLFSTPLLPPPSLTTTNNKPITRIRSSSLHRDPWSLPDGDPASPKPRSRNPKNPLSDDNARRIIKAKARYLSVLRRNQGPQAQTPRWIKRSPEQMVQYLQDDRNGHLYGKHVVAAIKKVRALSQRVDDDYDMRMVMGSFVGKLTFREMCVVLKEQKGWRQVRDFFAWMKLQLSYHPSVIVYTIVLRLYGQVGKLKLAEETFLEMLDAGCEPDEVACGTMLCSYARWGRHKAMFSFYSAVKERGIMLSVAVYNFMLSSLQKKSLHREVVLVWRDMVREGVTPNDFTYTVVITSLVKEGLHEDAFKTFEEMKNNGFVPEEVTYNMLINLSAKNGNRDVVQRLYEDMRFQGVIPSKYTCSSLLSLYYRYEDYPKALSLFSEMINNKIPADEVIYGLLIRIYGRLGLYEDAHKTFEEMKHRGLLTNEKTYLAMAQVYLTSGKVDKGLEVIELMKSSNIWFSRFAYIVLLQCYVMKEDVVSAEETLLALRKTGLPDAGSCNDMLNLYVGLNLMEKAKEFIVQLMEDKTNFDEDLYRTVMKIYCKGGMMLEAEQLTNQMFKNDLFKYSSFVQTIYWILCQHKGDEQSDDKLVASGSIDKHDVTALGLVLNLYLSNGNFSKIGTLLKLLQEYPGGSKIVSQLTISLAKDGELSKVESLNRQLTEIDSKMEEATIASLISHCGKQHMLKQAEDIFAEYVHSHTPSKLLYNSMIDVYAKCGEQEKAYLLYKQVTKEGCDLGAVGISIIVNALTNGGKHQEAENIICTSLENNLELDTVAYNTFIKAMLESGKLHLASSIFERMCSSGVAPSIQTFNMMISVYGRSQKLDRAVEMFRKAPSLGVPLDEKTYMNLIGYYGKAGKVHEASQLFNKMQEEGIKPGKVSYNIMINVYANAGACHEAEKLFQAMQRQGCSPDSFTYLSLVQAYTQSLNYSEAEETICTMKSKGILPSCAHFNILISAFIKAGMINEAKRVYEELPTFGLIPDLICHRTIMKGYMENGCVEEGISLFESISTSIKGDTFIMSAAVHFYEAAGMKKKTEELLCMMNKMGIPFLRKLEFGSRVKVKTS</sequence>
<feature type="repeat" description="PPR" evidence="3">
    <location>
        <begin position="309"/>
        <end position="343"/>
    </location>
</feature>
<name>A0A444ZS15_ARAHY</name>
<dbReference type="Gene3D" id="1.25.40.10">
    <property type="entry name" value="Tetratricopeptide repeat domain"/>
    <property type="match status" value="7"/>
</dbReference>
<feature type="repeat" description="PPR" evidence="3">
    <location>
        <begin position="414"/>
        <end position="448"/>
    </location>
</feature>
<dbReference type="InterPro" id="IPR011990">
    <property type="entry name" value="TPR-like_helical_dom_sf"/>
</dbReference>
<feature type="repeat" description="PPR" evidence="3">
    <location>
        <begin position="519"/>
        <end position="553"/>
    </location>
</feature>
<feature type="repeat" description="PPR" evidence="3">
    <location>
        <begin position="899"/>
        <end position="933"/>
    </location>
</feature>
<evidence type="ECO:0000256" key="3">
    <source>
        <dbReference type="PROSITE-ProRule" id="PRU00708"/>
    </source>
</evidence>
<dbReference type="Pfam" id="PF01535">
    <property type="entry name" value="PPR"/>
    <property type="match status" value="4"/>
</dbReference>